<proteinExistence type="inferred from homology"/>
<feature type="transmembrane region" description="Helical" evidence="7">
    <location>
        <begin position="26"/>
        <end position="48"/>
    </location>
</feature>
<feature type="domain" description="Cation efflux protein cytoplasmic" evidence="9">
    <location>
        <begin position="228"/>
        <end position="304"/>
    </location>
</feature>
<evidence type="ECO:0000256" key="6">
    <source>
        <dbReference type="ARBA" id="ARBA00023136"/>
    </source>
</evidence>
<keyword evidence="4 7" id="KW-0812">Transmembrane</keyword>
<evidence type="ECO:0000256" key="1">
    <source>
        <dbReference type="ARBA" id="ARBA00004141"/>
    </source>
</evidence>
<dbReference type="GO" id="GO:0016020">
    <property type="term" value="C:membrane"/>
    <property type="evidence" value="ECO:0007669"/>
    <property type="project" value="UniProtKB-SubCell"/>
</dbReference>
<evidence type="ECO:0000259" key="8">
    <source>
        <dbReference type="Pfam" id="PF01545"/>
    </source>
</evidence>
<evidence type="ECO:0000256" key="4">
    <source>
        <dbReference type="ARBA" id="ARBA00022692"/>
    </source>
</evidence>
<dbReference type="InterPro" id="IPR027470">
    <property type="entry name" value="Cation_efflux_CTD"/>
</dbReference>
<keyword evidence="6 7" id="KW-0472">Membrane</keyword>
<evidence type="ECO:0000256" key="2">
    <source>
        <dbReference type="ARBA" id="ARBA00008114"/>
    </source>
</evidence>
<reference evidence="10 11" key="1">
    <citation type="journal article" date="2017" name="Genome Announc.">
        <title>Draft Genome Sequence of Romboutsia weinsteinii sp. nov. Strain CCRI-19649(T) Isolated from Surface Water.</title>
        <authorList>
            <person name="Maheux A.F."/>
            <person name="Boudreau D.K."/>
            <person name="Berube E."/>
            <person name="Boissinot M."/>
            <person name="Cantin P."/>
            <person name="Raymond F."/>
            <person name="Corbeil J."/>
            <person name="Omar R.F."/>
            <person name="Bergeron M.G."/>
        </authorList>
    </citation>
    <scope>NUCLEOTIDE SEQUENCE [LARGE SCALE GENOMIC DNA]</scope>
    <source>
        <strain evidence="10 11">CCRI-19649</strain>
    </source>
</reference>
<evidence type="ECO:0000313" key="10">
    <source>
        <dbReference type="EMBL" id="RDY28023.1"/>
    </source>
</evidence>
<comment type="subcellular location">
    <subcellularLocation>
        <location evidence="1">Membrane</location>
        <topology evidence="1">Multi-pass membrane protein</topology>
    </subcellularLocation>
</comment>
<feature type="transmembrane region" description="Helical" evidence="7">
    <location>
        <begin position="68"/>
        <end position="84"/>
    </location>
</feature>
<dbReference type="InterPro" id="IPR027469">
    <property type="entry name" value="Cation_efflux_TMD_sf"/>
</dbReference>
<evidence type="ECO:0000313" key="11">
    <source>
        <dbReference type="Proteomes" id="UP000215694"/>
    </source>
</evidence>
<dbReference type="Pfam" id="PF01545">
    <property type="entry name" value="Cation_efflux"/>
    <property type="match status" value="1"/>
</dbReference>
<evidence type="ECO:0000259" key="9">
    <source>
        <dbReference type="Pfam" id="PF16916"/>
    </source>
</evidence>
<dbReference type="Gene3D" id="3.30.70.1350">
    <property type="entry name" value="Cation efflux protein, cytoplasmic domain"/>
    <property type="match status" value="1"/>
</dbReference>
<sequence>MLSGFLVRIFIKDEDNIQNDEVRNKYGYLAGIIGIIVNLLLFGVKVSVGLLTSSIAIMADAFNNLSDMASSVITIVGFKLASIPPDKEHPFGHGRLEYISALVVAFMVMVVGLQFIKSSISRILNPVDIKFEFIPFILLLISILVKVWLGQFNKFIGNKIGSQALKAAALDAIGDVFASCCVVISFLAARFTDLPIDGYIGVVVSLAILYAGFTLVKDTVSPLLGEAPDEELVNNITKEVLSYDNIIGAHDLIIHNYGVGKAMASIHAEIPSNIDVMRIHDIIDRAEREISEKLKILLVIHMDPVCIECKEILNTRENIEKIVSKNPFIKSIHDFRIIGEKNNKNIIFDAVINSQKLKKLKSEEDLKKELAEAIKEVYPAYNCIITIDRDFT</sequence>
<dbReference type="PANTHER" id="PTHR43840">
    <property type="entry name" value="MITOCHONDRIAL METAL TRANSPORTER 1-RELATED"/>
    <property type="match status" value="1"/>
</dbReference>
<feature type="transmembrane region" description="Helical" evidence="7">
    <location>
        <begin position="198"/>
        <end position="216"/>
    </location>
</feature>
<feature type="transmembrane region" description="Helical" evidence="7">
    <location>
        <begin position="136"/>
        <end position="156"/>
    </location>
</feature>
<keyword evidence="11" id="KW-1185">Reference proteome</keyword>
<dbReference type="Pfam" id="PF16916">
    <property type="entry name" value="ZT_dimer"/>
    <property type="match status" value="1"/>
</dbReference>
<feature type="transmembrane region" description="Helical" evidence="7">
    <location>
        <begin position="96"/>
        <end position="116"/>
    </location>
</feature>
<keyword evidence="5 7" id="KW-1133">Transmembrane helix</keyword>
<dbReference type="GO" id="GO:0008324">
    <property type="term" value="F:monoatomic cation transmembrane transporter activity"/>
    <property type="evidence" value="ECO:0007669"/>
    <property type="project" value="InterPro"/>
</dbReference>
<dbReference type="NCBIfam" id="TIGR01297">
    <property type="entry name" value="CDF"/>
    <property type="match status" value="1"/>
</dbReference>
<dbReference type="OrthoDB" id="9806522at2"/>
<name>A0A371J5Q6_9FIRM</name>
<dbReference type="PANTHER" id="PTHR43840:SF50">
    <property type="entry name" value="MANGANESE EFFLUX SYSTEM PROTEIN MNES"/>
    <property type="match status" value="1"/>
</dbReference>
<dbReference type="SUPFAM" id="SSF160240">
    <property type="entry name" value="Cation efflux protein cytoplasmic domain-like"/>
    <property type="match status" value="1"/>
</dbReference>
<dbReference type="AlphaFoldDB" id="A0A371J5Q6"/>
<evidence type="ECO:0000256" key="5">
    <source>
        <dbReference type="ARBA" id="ARBA00022989"/>
    </source>
</evidence>
<evidence type="ECO:0000256" key="3">
    <source>
        <dbReference type="ARBA" id="ARBA00022448"/>
    </source>
</evidence>
<dbReference type="Proteomes" id="UP000215694">
    <property type="component" value="Unassembled WGS sequence"/>
</dbReference>
<dbReference type="RefSeq" id="WP_094365958.1">
    <property type="nucleotide sequence ID" value="NZ_NOJY02000009.1"/>
</dbReference>
<dbReference type="InterPro" id="IPR058533">
    <property type="entry name" value="Cation_efflux_TM"/>
</dbReference>
<dbReference type="EMBL" id="NOJY02000009">
    <property type="protein sequence ID" value="RDY28023.1"/>
    <property type="molecule type" value="Genomic_DNA"/>
</dbReference>
<keyword evidence="3" id="KW-0813">Transport</keyword>
<feature type="domain" description="Cation efflux protein transmembrane" evidence="8">
    <location>
        <begin position="32"/>
        <end position="224"/>
    </location>
</feature>
<dbReference type="InterPro" id="IPR002524">
    <property type="entry name" value="Cation_efflux"/>
</dbReference>
<dbReference type="SUPFAM" id="SSF161111">
    <property type="entry name" value="Cation efflux protein transmembrane domain-like"/>
    <property type="match status" value="1"/>
</dbReference>
<dbReference type="InterPro" id="IPR036837">
    <property type="entry name" value="Cation_efflux_CTD_sf"/>
</dbReference>
<feature type="transmembrane region" description="Helical" evidence="7">
    <location>
        <begin position="168"/>
        <end position="192"/>
    </location>
</feature>
<dbReference type="Gene3D" id="1.20.1510.10">
    <property type="entry name" value="Cation efflux protein transmembrane domain"/>
    <property type="match status" value="1"/>
</dbReference>
<protein>
    <submittedName>
        <fullName evidence="10">Cation transporter</fullName>
    </submittedName>
</protein>
<dbReference type="FunFam" id="1.20.1510.10:FF:000006">
    <property type="entry name" value="Divalent cation efflux transporter"/>
    <property type="match status" value="1"/>
</dbReference>
<organism evidence="10 11">
    <name type="scientific">Romboutsia weinsteinii</name>
    <dbReference type="NCBI Taxonomy" id="2020949"/>
    <lineage>
        <taxon>Bacteria</taxon>
        <taxon>Bacillati</taxon>
        <taxon>Bacillota</taxon>
        <taxon>Clostridia</taxon>
        <taxon>Peptostreptococcales</taxon>
        <taxon>Peptostreptococcaceae</taxon>
        <taxon>Romboutsia</taxon>
    </lineage>
</organism>
<dbReference type="InterPro" id="IPR050291">
    <property type="entry name" value="CDF_Transporter"/>
</dbReference>
<gene>
    <name evidence="10" type="ORF">CHL78_006885</name>
</gene>
<comment type="similarity">
    <text evidence="2">Belongs to the cation diffusion facilitator (CDF) transporter (TC 2.A.4) family.</text>
</comment>
<accession>A0A371J5Q6</accession>
<comment type="caution">
    <text evidence="10">The sequence shown here is derived from an EMBL/GenBank/DDBJ whole genome shotgun (WGS) entry which is preliminary data.</text>
</comment>
<evidence type="ECO:0000256" key="7">
    <source>
        <dbReference type="SAM" id="Phobius"/>
    </source>
</evidence>